<dbReference type="EMBL" id="RXIC02000021">
    <property type="protein sequence ID" value="KAB1219639.1"/>
    <property type="molecule type" value="Genomic_DNA"/>
</dbReference>
<gene>
    <name evidence="2" type="ORF">CJ030_MR3G011101</name>
</gene>
<feature type="region of interest" description="Disordered" evidence="1">
    <location>
        <begin position="1"/>
        <end position="22"/>
    </location>
</feature>
<evidence type="ECO:0000313" key="2">
    <source>
        <dbReference type="EMBL" id="KAB1219639.1"/>
    </source>
</evidence>
<comment type="caution">
    <text evidence="2">The sequence shown here is derived from an EMBL/GenBank/DDBJ whole genome shotgun (WGS) entry which is preliminary data.</text>
</comment>
<proteinExistence type="predicted"/>
<protein>
    <submittedName>
        <fullName evidence="2">Uncharacterized protein</fullName>
    </submittedName>
</protein>
<dbReference type="OrthoDB" id="2822301at2759"/>
<dbReference type="Proteomes" id="UP000516437">
    <property type="component" value="Chromosome 3"/>
</dbReference>
<keyword evidence="3" id="KW-1185">Reference proteome</keyword>
<dbReference type="AlphaFoldDB" id="A0A6A1W2Z7"/>
<name>A0A6A1W2Z7_9ROSI</name>
<reference evidence="2 3" key="1">
    <citation type="journal article" date="2019" name="Plant Biotechnol. J.">
        <title>The red bayberry genome and genetic basis of sex determination.</title>
        <authorList>
            <person name="Jia H.M."/>
            <person name="Jia H.J."/>
            <person name="Cai Q.L."/>
            <person name="Wang Y."/>
            <person name="Zhao H.B."/>
            <person name="Yang W.F."/>
            <person name="Wang G.Y."/>
            <person name="Li Y.H."/>
            <person name="Zhan D.L."/>
            <person name="Shen Y.T."/>
            <person name="Niu Q.F."/>
            <person name="Chang L."/>
            <person name="Qiu J."/>
            <person name="Zhao L."/>
            <person name="Xie H.B."/>
            <person name="Fu W.Y."/>
            <person name="Jin J."/>
            <person name="Li X.W."/>
            <person name="Jiao Y."/>
            <person name="Zhou C.C."/>
            <person name="Tu T."/>
            <person name="Chai C.Y."/>
            <person name="Gao J.L."/>
            <person name="Fan L.J."/>
            <person name="van de Weg E."/>
            <person name="Wang J.Y."/>
            <person name="Gao Z.S."/>
        </authorList>
    </citation>
    <scope>NUCLEOTIDE SEQUENCE [LARGE SCALE GENOMIC DNA]</scope>
    <source>
        <tissue evidence="2">Leaves</tissue>
    </source>
</reference>
<accession>A0A6A1W2Z7</accession>
<feature type="compositionally biased region" description="Low complexity" evidence="1">
    <location>
        <begin position="7"/>
        <end position="22"/>
    </location>
</feature>
<sequence length="126" mass="14314">MSRREASSSSASNGSHGGVASAELEVDSDSRLCFCKLKALMKTSNTEESPDRRFFGCSRYSNNSLNQMRNKEEEKKRDFLTLEELRPLADDTNTYKSIVICESHKLMMAYNGHACSVVWYLYVSKH</sequence>
<evidence type="ECO:0000313" key="3">
    <source>
        <dbReference type="Proteomes" id="UP000516437"/>
    </source>
</evidence>
<organism evidence="2 3">
    <name type="scientific">Morella rubra</name>
    <name type="common">Chinese bayberry</name>
    <dbReference type="NCBI Taxonomy" id="262757"/>
    <lineage>
        <taxon>Eukaryota</taxon>
        <taxon>Viridiplantae</taxon>
        <taxon>Streptophyta</taxon>
        <taxon>Embryophyta</taxon>
        <taxon>Tracheophyta</taxon>
        <taxon>Spermatophyta</taxon>
        <taxon>Magnoliopsida</taxon>
        <taxon>eudicotyledons</taxon>
        <taxon>Gunneridae</taxon>
        <taxon>Pentapetalae</taxon>
        <taxon>rosids</taxon>
        <taxon>fabids</taxon>
        <taxon>Fagales</taxon>
        <taxon>Myricaceae</taxon>
        <taxon>Morella</taxon>
    </lineage>
</organism>
<evidence type="ECO:0000256" key="1">
    <source>
        <dbReference type="SAM" id="MobiDB-lite"/>
    </source>
</evidence>